<dbReference type="Gene3D" id="1.10.443.10">
    <property type="entry name" value="Intergrase catalytic core"/>
    <property type="match status" value="1"/>
</dbReference>
<organism evidence="6 7">
    <name type="scientific">Acetobacter pasteurianus</name>
    <name type="common">Acetobacter turbidans</name>
    <dbReference type="NCBI Taxonomy" id="438"/>
    <lineage>
        <taxon>Bacteria</taxon>
        <taxon>Pseudomonadati</taxon>
        <taxon>Pseudomonadota</taxon>
        <taxon>Alphaproteobacteria</taxon>
        <taxon>Acetobacterales</taxon>
        <taxon>Acetobacteraceae</taxon>
        <taxon>Acetobacter</taxon>
    </lineage>
</organism>
<dbReference type="PANTHER" id="PTHR30349">
    <property type="entry name" value="PHAGE INTEGRASE-RELATED"/>
    <property type="match status" value="1"/>
</dbReference>
<dbReference type="SUPFAM" id="SSF56349">
    <property type="entry name" value="DNA breaking-rejoining enzymes"/>
    <property type="match status" value="1"/>
</dbReference>
<evidence type="ECO:0000256" key="3">
    <source>
        <dbReference type="ARBA" id="ARBA00023125"/>
    </source>
</evidence>
<dbReference type="Pfam" id="PF00589">
    <property type="entry name" value="Phage_integrase"/>
    <property type="match status" value="1"/>
</dbReference>
<evidence type="ECO:0000313" key="6">
    <source>
        <dbReference type="EMBL" id="OAZ61276.1"/>
    </source>
</evidence>
<evidence type="ECO:0000259" key="5">
    <source>
        <dbReference type="PROSITE" id="PS51898"/>
    </source>
</evidence>
<keyword evidence="3" id="KW-0238">DNA-binding</keyword>
<dbReference type="GO" id="GO:0015074">
    <property type="term" value="P:DNA integration"/>
    <property type="evidence" value="ECO:0007669"/>
    <property type="project" value="UniProtKB-KW"/>
</dbReference>
<feature type="domain" description="Tyr recombinase" evidence="5">
    <location>
        <begin position="157"/>
        <end position="329"/>
    </location>
</feature>
<accession>A0A1A0CF73</accession>
<evidence type="ECO:0000256" key="1">
    <source>
        <dbReference type="ARBA" id="ARBA00008857"/>
    </source>
</evidence>
<dbReference type="InterPro" id="IPR002104">
    <property type="entry name" value="Integrase_catalytic"/>
</dbReference>
<dbReference type="GO" id="GO:0006310">
    <property type="term" value="P:DNA recombination"/>
    <property type="evidence" value="ECO:0007669"/>
    <property type="project" value="UniProtKB-KW"/>
</dbReference>
<keyword evidence="4" id="KW-0233">DNA recombination</keyword>
<sequence>MPNPDAKEPRLCRVSKRSTWHIYYQRKRISTGCEDRVSAELVLHKFKEGLLKPEIRAAGISGILDAYHADRVNNEKPGAERIGWSLKPLKVFFGDKPPEIITPDSCKKYTTFRMGEGVKISTARTELGTLRAAMRWAVREEIVSKAPRTKLPPRPDARQRWLTRDEARELVGCCVAEHIRLFVLLALHTAARKSHILTLTWSRVDLQARIIDFRDPAKVRTKKGRARVPINDTLYEALKEAYEMRETEFVVEWAGDQVSSVKTGFRAAAKRADLIGITPHTLRHTAATWMAQAGISLWDIAGYLGHSNIKMVEETYAHHCPDYLRTAAGVLG</sequence>
<dbReference type="CDD" id="cd00796">
    <property type="entry name" value="INT_Rci_Hp1_C"/>
    <property type="match status" value="1"/>
</dbReference>
<gene>
    <name evidence="6" type="ORF">SRCM100623_02779</name>
</gene>
<dbReference type="PROSITE" id="PS51898">
    <property type="entry name" value="TYR_RECOMBINASE"/>
    <property type="match status" value="1"/>
</dbReference>
<evidence type="ECO:0000313" key="7">
    <source>
        <dbReference type="Proteomes" id="UP000093796"/>
    </source>
</evidence>
<proteinExistence type="inferred from homology"/>
<dbReference type="Proteomes" id="UP000093796">
    <property type="component" value="Unassembled WGS sequence"/>
</dbReference>
<dbReference type="GO" id="GO:0003677">
    <property type="term" value="F:DNA binding"/>
    <property type="evidence" value="ECO:0007669"/>
    <property type="project" value="UniProtKB-KW"/>
</dbReference>
<dbReference type="InterPro" id="IPR050090">
    <property type="entry name" value="Tyrosine_recombinase_XerCD"/>
</dbReference>
<dbReference type="Gene3D" id="1.10.150.130">
    <property type="match status" value="1"/>
</dbReference>
<evidence type="ECO:0000256" key="4">
    <source>
        <dbReference type="ARBA" id="ARBA00023172"/>
    </source>
</evidence>
<dbReference type="RefSeq" id="WP_081273960.1">
    <property type="nucleotide sequence ID" value="NZ_LYUD01000156.1"/>
</dbReference>
<dbReference type="OrthoDB" id="9808346at2"/>
<dbReference type="PANTHER" id="PTHR30349:SF64">
    <property type="entry name" value="PROPHAGE INTEGRASE INTD-RELATED"/>
    <property type="match status" value="1"/>
</dbReference>
<keyword evidence="2" id="KW-0229">DNA integration</keyword>
<reference evidence="6 7" key="1">
    <citation type="submission" date="2016-05" db="EMBL/GenBank/DDBJ databases">
        <title>Genome sequencing of Acetobacter pasteurianus strain SRCM100623.</title>
        <authorList>
            <person name="Song Y.R."/>
        </authorList>
    </citation>
    <scope>NUCLEOTIDE SEQUENCE [LARGE SCALE GENOMIC DNA]</scope>
    <source>
        <strain evidence="6 7">SRCM100623</strain>
    </source>
</reference>
<name>A0A1A0CF73_ACEPA</name>
<dbReference type="InterPro" id="IPR013762">
    <property type="entry name" value="Integrase-like_cat_sf"/>
</dbReference>
<comment type="caution">
    <text evidence="6">The sequence shown here is derived from an EMBL/GenBank/DDBJ whole genome shotgun (WGS) entry which is preliminary data.</text>
</comment>
<dbReference type="InterPro" id="IPR010998">
    <property type="entry name" value="Integrase_recombinase_N"/>
</dbReference>
<dbReference type="InterPro" id="IPR011010">
    <property type="entry name" value="DNA_brk_join_enz"/>
</dbReference>
<evidence type="ECO:0000256" key="2">
    <source>
        <dbReference type="ARBA" id="ARBA00022908"/>
    </source>
</evidence>
<dbReference type="PATRIC" id="fig|438.15.peg.3072"/>
<comment type="similarity">
    <text evidence="1">Belongs to the 'phage' integrase family.</text>
</comment>
<protein>
    <recommendedName>
        <fullName evidence="5">Tyr recombinase domain-containing protein</fullName>
    </recommendedName>
</protein>
<dbReference type="EMBL" id="LYUD01000156">
    <property type="protein sequence ID" value="OAZ61276.1"/>
    <property type="molecule type" value="Genomic_DNA"/>
</dbReference>
<dbReference type="AlphaFoldDB" id="A0A1A0CF73"/>